<accession>A0A7X1I482</accession>
<sequence length="146" mass="15943">MSPRRVRAEADVVGRQDRPLRITVDGEPVDGIAGQTIAGVLLAADRLSWRRQRSGAPRGAFCGIGVCFDCLVTVGDERDVRACRRRARDGDVVTTQTRQAEVPRTRQDEVLRTREPGTGHDPSPHTGPGPESDTGHSTDRPGRKPR</sequence>
<proteinExistence type="predicted"/>
<dbReference type="InterPro" id="IPR036010">
    <property type="entry name" value="2Fe-2S_ferredoxin-like_sf"/>
</dbReference>
<evidence type="ECO:0000256" key="1">
    <source>
        <dbReference type="ARBA" id="ARBA00023002"/>
    </source>
</evidence>
<feature type="compositionally biased region" description="Basic and acidic residues" evidence="2">
    <location>
        <begin position="101"/>
        <end position="118"/>
    </location>
</feature>
<keyword evidence="1" id="KW-0560">Oxidoreductase</keyword>
<evidence type="ECO:0000313" key="4">
    <source>
        <dbReference type="Proteomes" id="UP000517694"/>
    </source>
</evidence>
<feature type="compositionally biased region" description="Basic and acidic residues" evidence="2">
    <location>
        <begin position="133"/>
        <end position="146"/>
    </location>
</feature>
<dbReference type="OrthoDB" id="573392at2"/>
<evidence type="ECO:0000256" key="2">
    <source>
        <dbReference type="SAM" id="MobiDB-lite"/>
    </source>
</evidence>
<reference evidence="3 4" key="1">
    <citation type="submission" date="2020-08" db="EMBL/GenBank/DDBJ databases">
        <title>Whole-Genome Sequence of French Clinical Streptomyces mexicanus Strain Q0842.</title>
        <authorList>
            <person name="Boxberger M."/>
            <person name="La Scola B."/>
        </authorList>
    </citation>
    <scope>NUCLEOTIDE SEQUENCE [LARGE SCALE GENOMIC DNA]</scope>
    <source>
        <strain evidence="3 4">Marseille-Q0842</strain>
    </source>
</reference>
<organism evidence="3 4">
    <name type="scientific">Streptomyces mexicanus</name>
    <dbReference type="NCBI Taxonomy" id="178566"/>
    <lineage>
        <taxon>Bacteria</taxon>
        <taxon>Bacillati</taxon>
        <taxon>Actinomycetota</taxon>
        <taxon>Actinomycetes</taxon>
        <taxon>Kitasatosporales</taxon>
        <taxon>Streptomycetaceae</taxon>
        <taxon>Streptomyces</taxon>
    </lineage>
</organism>
<dbReference type="Proteomes" id="UP000517694">
    <property type="component" value="Unassembled WGS sequence"/>
</dbReference>
<dbReference type="SUPFAM" id="SSF54292">
    <property type="entry name" value="2Fe-2S ferredoxin-like"/>
    <property type="match status" value="1"/>
</dbReference>
<keyword evidence="4" id="KW-1185">Reference proteome</keyword>
<name>A0A7X1I482_9ACTN</name>
<dbReference type="AlphaFoldDB" id="A0A7X1I482"/>
<dbReference type="Gene3D" id="3.10.20.440">
    <property type="entry name" value="2Fe-2S iron-sulphur cluster binding domain, sarcosine oxidase, alpha subunit, N-terminal domain"/>
    <property type="match status" value="1"/>
</dbReference>
<protein>
    <submittedName>
        <fullName evidence="3">(2Fe-2S)-binding protein</fullName>
    </submittedName>
</protein>
<dbReference type="InterPro" id="IPR042204">
    <property type="entry name" value="2Fe-2S-bd_N"/>
</dbReference>
<gene>
    <name evidence="3" type="ORF">H1R13_14840</name>
</gene>
<dbReference type="Pfam" id="PF13510">
    <property type="entry name" value="Fer2_4"/>
    <property type="match status" value="1"/>
</dbReference>
<evidence type="ECO:0000313" key="3">
    <source>
        <dbReference type="EMBL" id="MBC2866218.1"/>
    </source>
</evidence>
<comment type="caution">
    <text evidence="3">The sequence shown here is derived from an EMBL/GenBank/DDBJ whole genome shotgun (WGS) entry which is preliminary data.</text>
</comment>
<feature type="region of interest" description="Disordered" evidence="2">
    <location>
        <begin position="87"/>
        <end position="146"/>
    </location>
</feature>
<dbReference type="EMBL" id="JACMHY010000005">
    <property type="protein sequence ID" value="MBC2866218.1"/>
    <property type="molecule type" value="Genomic_DNA"/>
</dbReference>
<dbReference type="GO" id="GO:0051536">
    <property type="term" value="F:iron-sulfur cluster binding"/>
    <property type="evidence" value="ECO:0007669"/>
    <property type="project" value="InterPro"/>
</dbReference>
<dbReference type="GO" id="GO:0016491">
    <property type="term" value="F:oxidoreductase activity"/>
    <property type="evidence" value="ECO:0007669"/>
    <property type="project" value="UniProtKB-KW"/>
</dbReference>
<dbReference type="RefSeq" id="WP_159673087.1">
    <property type="nucleotide sequence ID" value="NZ_JACMHY010000005.1"/>
</dbReference>